<dbReference type="HAMAP" id="MF_00226_B">
    <property type="entry name" value="CinA_B"/>
    <property type="match status" value="1"/>
</dbReference>
<dbReference type="Proteomes" id="UP000245959">
    <property type="component" value="Unassembled WGS sequence"/>
</dbReference>
<dbReference type="PANTHER" id="PTHR13939:SF0">
    <property type="entry name" value="NMN AMIDOHYDROLASE-LIKE PROTEIN YFAY"/>
    <property type="match status" value="1"/>
</dbReference>
<dbReference type="SUPFAM" id="SSF53218">
    <property type="entry name" value="Molybdenum cofactor biosynthesis proteins"/>
    <property type="match status" value="1"/>
</dbReference>
<accession>A0A2U1AUI0</accession>
<evidence type="ECO:0000256" key="1">
    <source>
        <dbReference type="HAMAP-Rule" id="MF_00226"/>
    </source>
</evidence>
<reference evidence="3 4" key="1">
    <citation type="submission" date="2018-04" db="EMBL/GenBank/DDBJ databases">
        <title>Genomic Encyclopedia of Type Strains, Phase IV (KMG-IV): sequencing the most valuable type-strain genomes for metagenomic binning, comparative biology and taxonomic classification.</title>
        <authorList>
            <person name="Goeker M."/>
        </authorList>
    </citation>
    <scope>NUCLEOTIDE SEQUENCE [LARGE SCALE GENOMIC DNA]</scope>
    <source>
        <strain evidence="3 4">DSM 14823</strain>
    </source>
</reference>
<comment type="similarity">
    <text evidence="1">Belongs to the CinA family.</text>
</comment>
<dbReference type="Pfam" id="PF02464">
    <property type="entry name" value="CinA"/>
    <property type="match status" value="1"/>
</dbReference>
<dbReference type="PANTHER" id="PTHR13939">
    <property type="entry name" value="NICOTINAMIDE-NUCLEOTIDE AMIDOHYDROLASE PNCC"/>
    <property type="match status" value="1"/>
</dbReference>
<proteinExistence type="inferred from homology"/>
<dbReference type="InterPro" id="IPR036653">
    <property type="entry name" value="CinA-like_C"/>
</dbReference>
<dbReference type="InterPro" id="IPR036425">
    <property type="entry name" value="MoaB/Mog-like_dom_sf"/>
</dbReference>
<dbReference type="NCBIfam" id="TIGR00199">
    <property type="entry name" value="PncC_domain"/>
    <property type="match status" value="1"/>
</dbReference>
<dbReference type="Gene3D" id="3.90.950.20">
    <property type="entry name" value="CinA-like"/>
    <property type="match status" value="1"/>
</dbReference>
<dbReference type="RefSeq" id="WP_116884494.1">
    <property type="nucleotide sequence ID" value="NZ_CABMMC010000106.1"/>
</dbReference>
<dbReference type="SUPFAM" id="SSF142433">
    <property type="entry name" value="CinA-like"/>
    <property type="match status" value="1"/>
</dbReference>
<dbReference type="OrthoDB" id="9801454at2"/>
<dbReference type="PIRSF" id="PIRSF006728">
    <property type="entry name" value="CinA"/>
    <property type="match status" value="1"/>
</dbReference>
<comment type="caution">
    <text evidence="3">The sequence shown here is derived from an EMBL/GenBank/DDBJ whole genome shotgun (WGS) entry which is preliminary data.</text>
</comment>
<keyword evidence="4" id="KW-1185">Reference proteome</keyword>
<organism evidence="3 4">
    <name type="scientific">Victivallis vadensis</name>
    <dbReference type="NCBI Taxonomy" id="172901"/>
    <lineage>
        <taxon>Bacteria</taxon>
        <taxon>Pseudomonadati</taxon>
        <taxon>Lentisphaerota</taxon>
        <taxon>Lentisphaeria</taxon>
        <taxon>Victivallales</taxon>
        <taxon>Victivallaceae</taxon>
        <taxon>Victivallis</taxon>
    </lineage>
</organism>
<evidence type="ECO:0000313" key="4">
    <source>
        <dbReference type="Proteomes" id="UP000245959"/>
    </source>
</evidence>
<gene>
    <name evidence="3" type="ORF">C8D82_11875</name>
</gene>
<dbReference type="GeneID" id="78295789"/>
<protein>
    <recommendedName>
        <fullName evidence="1">CinA-like protein</fullName>
    </recommendedName>
</protein>
<evidence type="ECO:0000259" key="2">
    <source>
        <dbReference type="SMART" id="SM00852"/>
    </source>
</evidence>
<dbReference type="AlphaFoldDB" id="A0A2U1AUI0"/>
<dbReference type="InterPro" id="IPR008136">
    <property type="entry name" value="CinA_C"/>
</dbReference>
<dbReference type="CDD" id="cd00885">
    <property type="entry name" value="cinA"/>
    <property type="match status" value="1"/>
</dbReference>
<dbReference type="SMART" id="SM00852">
    <property type="entry name" value="MoCF_biosynth"/>
    <property type="match status" value="1"/>
</dbReference>
<dbReference type="InterPro" id="IPR001453">
    <property type="entry name" value="MoaB/Mog_dom"/>
</dbReference>
<dbReference type="InterPro" id="IPR050101">
    <property type="entry name" value="CinA"/>
</dbReference>
<sequence length="412" mass="44246">MSIALISTGTELLKGSVVNTNSAFIGRELASAGLQVIADFTIGDHPRELYAALSDALKLADIIVITGGLGPTRDDLSLDAAARFFGLELESDPVLEEKVTAFWHRRHTGRVPGLVLKQARRPADSVVLDNPNGSAGGIAFRTVYDRRERLVVLLPGPPRELEPMVRQALIPLLKSQSTTDREYTLGFLVSGVGEFTIQQQLEKALKEFEIELAYCARPAGTRVFFSGADRGRVEAAAERAHALLSPAALPVGELEMADYVVKLLGQSHLQLVTAESCTGGLIAGRLTDLPGVSEVFKGGVVVYSNELKHRLLGVPEELLAEHGAVSRECAEAMIRGAVSCLEADCAIAVTGIAGPGGGTEAKPVGLVYIGAKLGEAEQVREFRFNGDRRAIRERTIEHAFAMLRELLEPSTF</sequence>
<dbReference type="EMBL" id="QEKH01000018">
    <property type="protein sequence ID" value="PVY40074.1"/>
    <property type="molecule type" value="Genomic_DNA"/>
</dbReference>
<dbReference type="Pfam" id="PF00994">
    <property type="entry name" value="MoCF_biosynth"/>
    <property type="match status" value="1"/>
</dbReference>
<name>A0A2U1AUI0_9BACT</name>
<feature type="domain" description="MoaB/Mog" evidence="2">
    <location>
        <begin position="4"/>
        <end position="175"/>
    </location>
</feature>
<dbReference type="Gene3D" id="3.40.980.10">
    <property type="entry name" value="MoaB/Mog-like domain"/>
    <property type="match status" value="1"/>
</dbReference>
<dbReference type="InterPro" id="IPR008135">
    <property type="entry name" value="Competence-induced_CinA"/>
</dbReference>
<evidence type="ECO:0000313" key="3">
    <source>
        <dbReference type="EMBL" id="PVY40074.1"/>
    </source>
</evidence>